<dbReference type="InterPro" id="IPR051057">
    <property type="entry name" value="PI-PLC_domain"/>
</dbReference>
<dbReference type="EMBL" id="FQTT01000013">
    <property type="protein sequence ID" value="SHE26284.1"/>
    <property type="molecule type" value="Genomic_DNA"/>
</dbReference>
<dbReference type="InterPro" id="IPR017946">
    <property type="entry name" value="PLC-like_Pdiesterase_TIM-brl"/>
</dbReference>
<gene>
    <name evidence="1" type="ORF">ACGLYG10_2534</name>
</gene>
<dbReference type="SUPFAM" id="SSF51695">
    <property type="entry name" value="PLC-like phosphodiesterases"/>
    <property type="match status" value="1"/>
</dbReference>
<dbReference type="PANTHER" id="PTHR13593:SF113">
    <property type="entry name" value="SI:DKEY-266F7.9"/>
    <property type="match status" value="1"/>
</dbReference>
<keyword evidence="2" id="KW-1185">Reference proteome</keyword>
<dbReference type="STRING" id="1892869.ACGLYG10_2534"/>
<evidence type="ECO:0000313" key="1">
    <source>
        <dbReference type="EMBL" id="SHE26284.1"/>
    </source>
</evidence>
<dbReference type="Proteomes" id="UP000184291">
    <property type="component" value="Unassembled WGS sequence"/>
</dbReference>
<name>A0A1M4S220_9ACTO</name>
<protein>
    <recommendedName>
        <fullName evidence="3">Phosphatidylinositol diacylglycerol-lyase</fullName>
    </recommendedName>
</protein>
<organism evidence="1 2">
    <name type="scientific">Actinomyces glycerinitolerans</name>
    <dbReference type="NCBI Taxonomy" id="1892869"/>
    <lineage>
        <taxon>Bacteria</taxon>
        <taxon>Bacillati</taxon>
        <taxon>Actinomycetota</taxon>
        <taxon>Actinomycetes</taxon>
        <taxon>Actinomycetales</taxon>
        <taxon>Actinomycetaceae</taxon>
        <taxon>Actinomyces</taxon>
    </lineage>
</organism>
<proteinExistence type="predicted"/>
<accession>A0A1M4S220</accession>
<dbReference type="GO" id="GO:0006629">
    <property type="term" value="P:lipid metabolic process"/>
    <property type="evidence" value="ECO:0007669"/>
    <property type="project" value="InterPro"/>
</dbReference>
<evidence type="ECO:0008006" key="3">
    <source>
        <dbReference type="Google" id="ProtNLM"/>
    </source>
</evidence>
<dbReference type="AlphaFoldDB" id="A0A1M4S220"/>
<evidence type="ECO:0000313" key="2">
    <source>
        <dbReference type="Proteomes" id="UP000184291"/>
    </source>
</evidence>
<dbReference type="Gene3D" id="3.20.20.190">
    <property type="entry name" value="Phosphatidylinositol (PI) phosphodiesterase"/>
    <property type="match status" value="1"/>
</dbReference>
<dbReference type="PANTHER" id="PTHR13593">
    <property type="match status" value="1"/>
</dbReference>
<dbReference type="RefSeq" id="WP_073332574.1">
    <property type="nucleotide sequence ID" value="NZ_FQTT01000013.1"/>
</dbReference>
<dbReference type="GO" id="GO:0008081">
    <property type="term" value="F:phosphoric diester hydrolase activity"/>
    <property type="evidence" value="ECO:0007669"/>
    <property type="project" value="InterPro"/>
</dbReference>
<sequence>MTTADPAEFISDLPDDTPLCALTIPGTHDTMTSACTHPYYRTQDLGLAEQIGCGVRYLDLRLRRTMVAAHREWISDISAESILQTLREHLTAHPRDFFLARIQNANEAKDDFEAYGNALMTLIAKNRDLFWTPEQAGGGTVWPALGSIRGKVVAFECAPAQFCLTAVGDRPWAVPWHDNRRILLQDDWDGPEPAAKLSQIERLYTHRGDDDCLLLNHVSATNGRLGTPIAYAQRTNPQVLRLLRQAHGRGVLIFDFVDSELVDAAWGVSALRS</sequence>
<reference evidence="2" key="1">
    <citation type="submission" date="2016-09" db="EMBL/GenBank/DDBJ databases">
        <authorList>
            <person name="Strepis N."/>
        </authorList>
    </citation>
    <scope>NUCLEOTIDE SEQUENCE [LARGE SCALE GENOMIC DNA]</scope>
</reference>